<dbReference type="InterPro" id="IPR036410">
    <property type="entry name" value="HSP_DnaJ_Cys-rich_dom_sf"/>
</dbReference>
<evidence type="ECO:0000256" key="1">
    <source>
        <dbReference type="SAM" id="SignalP"/>
    </source>
</evidence>
<comment type="caution">
    <text evidence="2">The sequence shown here is derived from an EMBL/GenBank/DDBJ whole genome shotgun (WGS) entry which is preliminary data.</text>
</comment>
<dbReference type="PANTHER" id="PTHR15852">
    <property type="entry name" value="PLASTID TRANSCRIPTIONALLY ACTIVE PROTEIN"/>
    <property type="match status" value="1"/>
</dbReference>
<evidence type="ECO:0000313" key="2">
    <source>
        <dbReference type="EMBL" id="HIV08608.1"/>
    </source>
</evidence>
<gene>
    <name evidence="2" type="ORF">IAC79_00640</name>
</gene>
<evidence type="ECO:0008006" key="4">
    <source>
        <dbReference type="Google" id="ProtNLM"/>
    </source>
</evidence>
<dbReference type="Gene3D" id="2.10.230.10">
    <property type="entry name" value="Heat shock protein DnaJ, cysteine-rich domain"/>
    <property type="match status" value="1"/>
</dbReference>
<dbReference type="Proteomes" id="UP000886845">
    <property type="component" value="Unassembled WGS sequence"/>
</dbReference>
<reference evidence="2" key="1">
    <citation type="submission" date="2020-10" db="EMBL/GenBank/DDBJ databases">
        <authorList>
            <person name="Gilroy R."/>
        </authorList>
    </citation>
    <scope>NUCLEOTIDE SEQUENCE</scope>
    <source>
        <strain evidence="2">35461</strain>
    </source>
</reference>
<name>A0A9D1T2T6_9BACT</name>
<feature type="chain" id="PRO_5039589608" description="CR-type domain-containing protein" evidence="1">
    <location>
        <begin position="19"/>
        <end position="236"/>
    </location>
</feature>
<sequence length="236" mass="25299">MRLLALALLLPALALAQADVPEGFFPPPADAPKSAEGTCPLCDGAGKVDAKHQGLKTSDPRFRFRPECPRCGGRGRCVRERPVGERLAEQRTILNAYEREQRTAHRTPIGAGFMETDKAEALAPTDRAALAARFPKRCKACLGLGVDACGRCDGTGVTERRERTEDEDGEAVYETIKEPCEKCGGTGALPCRRCDGSGLAKICSRCDGMGTVEAKAKRDVPAHTALCRACKGDGRR</sequence>
<organism evidence="2 3">
    <name type="scientific">Candidatus Spyradenecus faecavium</name>
    <dbReference type="NCBI Taxonomy" id="2840947"/>
    <lineage>
        <taxon>Bacteria</taxon>
        <taxon>Pseudomonadati</taxon>
        <taxon>Lentisphaerota</taxon>
        <taxon>Lentisphaeria</taxon>
        <taxon>Lentisphaerales</taxon>
        <taxon>Lentisphaeraceae</taxon>
        <taxon>Lentisphaeraceae incertae sedis</taxon>
        <taxon>Candidatus Spyradenecus</taxon>
    </lineage>
</organism>
<reference evidence="2" key="2">
    <citation type="journal article" date="2021" name="PeerJ">
        <title>Extensive microbial diversity within the chicken gut microbiome revealed by metagenomics and culture.</title>
        <authorList>
            <person name="Gilroy R."/>
            <person name="Ravi A."/>
            <person name="Getino M."/>
            <person name="Pursley I."/>
            <person name="Horton D.L."/>
            <person name="Alikhan N.F."/>
            <person name="Baker D."/>
            <person name="Gharbi K."/>
            <person name="Hall N."/>
            <person name="Watson M."/>
            <person name="Adriaenssens E.M."/>
            <person name="Foster-Nyarko E."/>
            <person name="Jarju S."/>
            <person name="Secka A."/>
            <person name="Antonio M."/>
            <person name="Oren A."/>
            <person name="Chaudhuri R.R."/>
            <person name="La Ragione R."/>
            <person name="Hildebrand F."/>
            <person name="Pallen M.J."/>
        </authorList>
    </citation>
    <scope>NUCLEOTIDE SEQUENCE</scope>
    <source>
        <strain evidence="2">35461</strain>
    </source>
</reference>
<feature type="signal peptide" evidence="1">
    <location>
        <begin position="1"/>
        <end position="18"/>
    </location>
</feature>
<dbReference type="PANTHER" id="PTHR15852:SF54">
    <property type="entry name" value="PROTEIN SSUH2 HOMOLOG"/>
    <property type="match status" value="1"/>
</dbReference>
<evidence type="ECO:0000313" key="3">
    <source>
        <dbReference type="Proteomes" id="UP000886845"/>
    </source>
</evidence>
<protein>
    <recommendedName>
        <fullName evidence="4">CR-type domain-containing protein</fullName>
    </recommendedName>
</protein>
<accession>A0A9D1T2T6</accession>
<dbReference type="EMBL" id="DVOR01000022">
    <property type="protein sequence ID" value="HIV08608.1"/>
    <property type="molecule type" value="Genomic_DNA"/>
</dbReference>
<proteinExistence type="predicted"/>
<keyword evidence="1" id="KW-0732">Signal</keyword>
<dbReference type="AlphaFoldDB" id="A0A9D1T2T6"/>
<dbReference type="SUPFAM" id="SSF57938">
    <property type="entry name" value="DnaJ/Hsp40 cysteine-rich domain"/>
    <property type="match status" value="1"/>
</dbReference>